<dbReference type="AlphaFoldDB" id="A0A915KEB5"/>
<evidence type="ECO:0000313" key="2">
    <source>
        <dbReference type="Proteomes" id="UP000887565"/>
    </source>
</evidence>
<evidence type="ECO:0000313" key="3">
    <source>
        <dbReference type="WBParaSite" id="nRc.2.0.1.t36279-RA"/>
    </source>
</evidence>
<name>A0A915KEB5_ROMCU</name>
<dbReference type="WBParaSite" id="nRc.2.0.1.t36279-RA">
    <property type="protein sequence ID" value="nRc.2.0.1.t36279-RA"/>
    <property type="gene ID" value="nRc.2.0.1.g36279"/>
</dbReference>
<evidence type="ECO:0000256" key="1">
    <source>
        <dbReference type="ARBA" id="ARBA00005655"/>
    </source>
</evidence>
<dbReference type="PANTHER" id="PTHR12375">
    <property type="entry name" value="RNA-BINDING PROTEIN LUC7-RELATED"/>
    <property type="match status" value="1"/>
</dbReference>
<dbReference type="GO" id="GO:0003729">
    <property type="term" value="F:mRNA binding"/>
    <property type="evidence" value="ECO:0007669"/>
    <property type="project" value="InterPro"/>
</dbReference>
<dbReference type="GO" id="GO:0005685">
    <property type="term" value="C:U1 snRNP"/>
    <property type="evidence" value="ECO:0007669"/>
    <property type="project" value="InterPro"/>
</dbReference>
<dbReference type="GO" id="GO:0006376">
    <property type="term" value="P:mRNA splice site recognition"/>
    <property type="evidence" value="ECO:0007669"/>
    <property type="project" value="InterPro"/>
</dbReference>
<accession>A0A915KEB5</accession>
<keyword evidence="2" id="KW-1185">Reference proteome</keyword>
<dbReference type="InterPro" id="IPR004882">
    <property type="entry name" value="Luc7-rel"/>
</dbReference>
<sequence>MTAHDQIRKMLDELMGTGRDGSVPENLVPYSDPRVCRTFLLCCCPYDVLCNTRMDMGNCPKIHDPALRADFDKAQKERDHFFDIDALEHLERFFDDCDRKNEMSKRRLAETQEELSAECADK</sequence>
<dbReference type="Proteomes" id="UP000887565">
    <property type="component" value="Unplaced"/>
</dbReference>
<reference evidence="3" key="1">
    <citation type="submission" date="2022-11" db="UniProtKB">
        <authorList>
            <consortium name="WormBaseParasite"/>
        </authorList>
    </citation>
    <scope>IDENTIFICATION</scope>
</reference>
<organism evidence="2 3">
    <name type="scientific">Romanomermis culicivorax</name>
    <name type="common">Nematode worm</name>
    <dbReference type="NCBI Taxonomy" id="13658"/>
    <lineage>
        <taxon>Eukaryota</taxon>
        <taxon>Metazoa</taxon>
        <taxon>Ecdysozoa</taxon>
        <taxon>Nematoda</taxon>
        <taxon>Enoplea</taxon>
        <taxon>Dorylaimia</taxon>
        <taxon>Mermithida</taxon>
        <taxon>Mermithoidea</taxon>
        <taxon>Mermithidae</taxon>
        <taxon>Romanomermis</taxon>
    </lineage>
</organism>
<protein>
    <submittedName>
        <fullName evidence="3">Uncharacterized protein</fullName>
    </submittedName>
</protein>
<dbReference type="OMA" id="KERDHFF"/>
<proteinExistence type="inferred from homology"/>
<dbReference type="Pfam" id="PF03194">
    <property type="entry name" value="LUC7"/>
    <property type="match status" value="1"/>
</dbReference>
<comment type="similarity">
    <text evidence="1">Belongs to the Luc7 family.</text>
</comment>